<dbReference type="Gene3D" id="3.30.1050.10">
    <property type="entry name" value="SCP2 sterol-binding domain"/>
    <property type="match status" value="1"/>
</dbReference>
<reference evidence="3 4" key="1">
    <citation type="submission" date="2018-11" db="EMBL/GenBank/DDBJ databases">
        <title>Sequencing the genomes of 1000 actinobacteria strains.</title>
        <authorList>
            <person name="Klenk H.-P."/>
        </authorList>
    </citation>
    <scope>NUCLEOTIDE SEQUENCE [LARGE SCALE GENOMIC DNA]</scope>
    <source>
        <strain evidence="3 4">DSM 15700</strain>
    </source>
</reference>
<dbReference type="AlphaFoldDB" id="A0A3N4ZJB5"/>
<evidence type="ECO:0000259" key="2">
    <source>
        <dbReference type="Pfam" id="PF17668"/>
    </source>
</evidence>
<dbReference type="OrthoDB" id="8399956at2"/>
<keyword evidence="4" id="KW-1185">Reference proteome</keyword>
<proteinExistence type="predicted"/>
<evidence type="ECO:0000259" key="1">
    <source>
        <dbReference type="Pfam" id="PF13530"/>
    </source>
</evidence>
<dbReference type="InterPro" id="IPR016181">
    <property type="entry name" value="Acyl_CoA_acyltransferase"/>
</dbReference>
<dbReference type="InterPro" id="IPR051554">
    <property type="entry name" value="Acetyltransferase_Eis"/>
</dbReference>
<dbReference type="Gene3D" id="3.40.630.30">
    <property type="match status" value="2"/>
</dbReference>
<dbReference type="InterPro" id="IPR041380">
    <property type="entry name" value="Acetyltransf_17"/>
</dbReference>
<dbReference type="Pfam" id="PF17668">
    <property type="entry name" value="Acetyltransf_17"/>
    <property type="match status" value="1"/>
</dbReference>
<dbReference type="InterPro" id="IPR025559">
    <property type="entry name" value="Eis_dom"/>
</dbReference>
<gene>
    <name evidence="3" type="ORF">EDD34_0587</name>
</gene>
<dbReference type="EMBL" id="RKQZ01000001">
    <property type="protein sequence ID" value="RPF20011.1"/>
    <property type="molecule type" value="Genomic_DNA"/>
</dbReference>
<dbReference type="SUPFAM" id="SSF55729">
    <property type="entry name" value="Acyl-CoA N-acyltransferases (Nat)"/>
    <property type="match status" value="1"/>
</dbReference>
<dbReference type="Pfam" id="PF13527">
    <property type="entry name" value="Acetyltransf_9"/>
    <property type="match status" value="1"/>
</dbReference>
<comment type="caution">
    <text evidence="3">The sequence shown here is derived from an EMBL/GenBank/DDBJ whole genome shotgun (WGS) entry which is preliminary data.</text>
</comment>
<keyword evidence="3" id="KW-0808">Transferase</keyword>
<feature type="domain" description="Enhanced intracellular survival protein" evidence="1">
    <location>
        <begin position="319"/>
        <end position="419"/>
    </location>
</feature>
<dbReference type="PANTHER" id="PTHR37817:SF1">
    <property type="entry name" value="N-ACETYLTRANSFERASE EIS"/>
    <property type="match status" value="1"/>
</dbReference>
<dbReference type="Pfam" id="PF13530">
    <property type="entry name" value="SCP2_2"/>
    <property type="match status" value="1"/>
</dbReference>
<dbReference type="GO" id="GO:0034069">
    <property type="term" value="F:aminoglycoside N-acetyltransferase activity"/>
    <property type="evidence" value="ECO:0007669"/>
    <property type="project" value="TreeGrafter"/>
</dbReference>
<dbReference type="GO" id="GO:0030649">
    <property type="term" value="P:aminoglycoside antibiotic catabolic process"/>
    <property type="evidence" value="ECO:0007669"/>
    <property type="project" value="TreeGrafter"/>
</dbReference>
<dbReference type="InterPro" id="IPR036527">
    <property type="entry name" value="SCP2_sterol-bd_dom_sf"/>
</dbReference>
<organism evidence="3 4">
    <name type="scientific">Myceligenerans xiligouense</name>
    <dbReference type="NCBI Taxonomy" id="253184"/>
    <lineage>
        <taxon>Bacteria</taxon>
        <taxon>Bacillati</taxon>
        <taxon>Actinomycetota</taxon>
        <taxon>Actinomycetes</taxon>
        <taxon>Micrococcales</taxon>
        <taxon>Promicromonosporaceae</taxon>
        <taxon>Myceligenerans</taxon>
    </lineage>
</organism>
<dbReference type="PANTHER" id="PTHR37817">
    <property type="entry name" value="N-ACETYLTRANSFERASE EIS"/>
    <property type="match status" value="1"/>
</dbReference>
<dbReference type="Proteomes" id="UP000280501">
    <property type="component" value="Unassembled WGS sequence"/>
</dbReference>
<feature type="domain" description="Eis-like acetyltransferase" evidence="2">
    <location>
        <begin position="195"/>
        <end position="305"/>
    </location>
</feature>
<protein>
    <submittedName>
        <fullName evidence="3">Putative acetyltransferase</fullName>
    </submittedName>
</protein>
<evidence type="ECO:0000313" key="4">
    <source>
        <dbReference type="Proteomes" id="UP000280501"/>
    </source>
</evidence>
<evidence type="ECO:0000313" key="3">
    <source>
        <dbReference type="EMBL" id="RPF20011.1"/>
    </source>
</evidence>
<dbReference type="RefSeq" id="WP_123813236.1">
    <property type="nucleotide sequence ID" value="NZ_RKQZ01000001.1"/>
</dbReference>
<dbReference type="SUPFAM" id="SSF55718">
    <property type="entry name" value="SCP-like"/>
    <property type="match status" value="1"/>
</dbReference>
<name>A0A3N4ZJB5_9MICO</name>
<accession>A0A3N4ZJB5</accession>
<sequence>MRTTLNSEYTMAEGLTDEQYGQWLDAWQGAFGSPPSGDPGLVSYFRGTHPPDRCLMISDERGPVATNTSVNRDFVLPGGGTVPLAGCTGGSCHQTLRRKGLMRATLDRLHDRAIEEDVPLAAGGVSEWPIYRRFGYGPATWYDSVEIDIHRAGFRDDAPGDAGNLTRLDGPEARSLAMSVYAQASSNTPGEVIPPDAAWDRLLLDPEDAGPESMMALGMPGGPLHRVGIEGRAFLSYRLLQDWTDQQAPRYTALVIDLIAADTEAEASLWRYLFSLDMVAEVHAWRVPQDSPLRWWVRDARWIRTVPKDGLWLRPLDIPRLLEARQWQGSHPGISLKIHDPQGYTTGTYRMEVVDGKARCDRTPGAVPDLVMEVGTLGSIYLGGTSAVGWARAGAIRCASPELPAQWDMLATPPRAPFISYWF</sequence>